<evidence type="ECO:0000313" key="1">
    <source>
        <dbReference type="EMBL" id="SPD32256.1"/>
    </source>
</evidence>
<gene>
    <name evidence="1" type="ORF">FSB_LOCUS60138</name>
</gene>
<organism evidence="1">
    <name type="scientific">Fagus sylvatica</name>
    <name type="common">Beechnut</name>
    <dbReference type="NCBI Taxonomy" id="28930"/>
    <lineage>
        <taxon>Eukaryota</taxon>
        <taxon>Viridiplantae</taxon>
        <taxon>Streptophyta</taxon>
        <taxon>Embryophyta</taxon>
        <taxon>Tracheophyta</taxon>
        <taxon>Spermatophyta</taxon>
        <taxon>Magnoliopsida</taxon>
        <taxon>eudicotyledons</taxon>
        <taxon>Gunneridae</taxon>
        <taxon>Pentapetalae</taxon>
        <taxon>rosids</taxon>
        <taxon>fabids</taxon>
        <taxon>Fagales</taxon>
        <taxon>Fagaceae</taxon>
        <taxon>Fagus</taxon>
    </lineage>
</organism>
<name>A0A2N9J444_FAGSY</name>
<proteinExistence type="predicted"/>
<reference evidence="1" key="1">
    <citation type="submission" date="2018-02" db="EMBL/GenBank/DDBJ databases">
        <authorList>
            <person name="Cohen D.B."/>
            <person name="Kent A.D."/>
        </authorList>
    </citation>
    <scope>NUCLEOTIDE SEQUENCE</scope>
</reference>
<accession>A0A2N9J444</accession>
<dbReference type="EMBL" id="OIVN01006395">
    <property type="protein sequence ID" value="SPD32256.1"/>
    <property type="molecule type" value="Genomic_DNA"/>
</dbReference>
<dbReference type="AlphaFoldDB" id="A0A2N9J444"/>
<protein>
    <submittedName>
        <fullName evidence="1">Uncharacterized protein</fullName>
    </submittedName>
</protein>
<sequence length="88" mass="9418">MIYSFSLPHNSSSHSHFSLPHNSGKAATCAPAVSFVGVSSCSSLGRRSPPPSSPRSPWVWVWVLWQARAAKELVVVVLWRLGAGAAGF</sequence>